<name>A0A2N1PMZ2_9BACT</name>
<dbReference type="PROSITE" id="PS51464">
    <property type="entry name" value="SIS"/>
    <property type="match status" value="1"/>
</dbReference>
<evidence type="ECO:0000313" key="11">
    <source>
        <dbReference type="Proteomes" id="UP000233256"/>
    </source>
</evidence>
<dbReference type="EC" id="2.6.1.16" evidence="2"/>
<dbReference type="Proteomes" id="UP000233256">
    <property type="component" value="Unassembled WGS sequence"/>
</dbReference>
<dbReference type="GO" id="GO:0006002">
    <property type="term" value="P:fructose 6-phosphate metabolic process"/>
    <property type="evidence" value="ECO:0007669"/>
    <property type="project" value="TreeGrafter"/>
</dbReference>
<dbReference type="PANTHER" id="PTHR10937:SF0">
    <property type="entry name" value="GLUTAMINE--FRUCTOSE-6-PHOSPHATE TRANSAMINASE (ISOMERIZING)"/>
    <property type="match status" value="1"/>
</dbReference>
<keyword evidence="6" id="KW-0677">Repeat</keyword>
<keyword evidence="7" id="KW-0315">Glutamine amidotransferase</keyword>
<proteinExistence type="predicted"/>
<dbReference type="Pfam" id="PF13522">
    <property type="entry name" value="GATase_6"/>
    <property type="match status" value="1"/>
</dbReference>
<evidence type="ECO:0000259" key="8">
    <source>
        <dbReference type="PROSITE" id="PS51278"/>
    </source>
</evidence>
<protein>
    <recommendedName>
        <fullName evidence="3">Glutamine--fructose-6-phosphate aminotransferase [isomerizing]</fullName>
        <ecNumber evidence="2">2.6.1.16</ecNumber>
    </recommendedName>
</protein>
<dbReference type="GO" id="GO:0097367">
    <property type="term" value="F:carbohydrate derivative binding"/>
    <property type="evidence" value="ECO:0007669"/>
    <property type="project" value="InterPro"/>
</dbReference>
<dbReference type="SUPFAM" id="SSF53697">
    <property type="entry name" value="SIS domain"/>
    <property type="match status" value="1"/>
</dbReference>
<dbReference type="InterPro" id="IPR001347">
    <property type="entry name" value="SIS_dom"/>
</dbReference>
<evidence type="ECO:0000256" key="5">
    <source>
        <dbReference type="ARBA" id="ARBA00022679"/>
    </source>
</evidence>
<dbReference type="Gene3D" id="3.60.20.10">
    <property type="entry name" value="Glutamine Phosphoribosylpyrophosphate, subunit 1, domain 1"/>
    <property type="match status" value="1"/>
</dbReference>
<feature type="domain" description="SIS" evidence="9">
    <location>
        <begin position="450"/>
        <end position="593"/>
    </location>
</feature>
<comment type="caution">
    <text evidence="10">The sequence shown here is derived from an EMBL/GenBank/DDBJ whole genome shotgun (WGS) entry which is preliminary data.</text>
</comment>
<dbReference type="InterPro" id="IPR017932">
    <property type="entry name" value="GATase_2_dom"/>
</dbReference>
<keyword evidence="5 10" id="KW-0808">Transferase</keyword>
<keyword evidence="4 10" id="KW-0032">Aminotransferase</keyword>
<dbReference type="SUPFAM" id="SSF56235">
    <property type="entry name" value="N-terminal nucleophile aminohydrolases (Ntn hydrolases)"/>
    <property type="match status" value="1"/>
</dbReference>
<dbReference type="InterPro" id="IPR035466">
    <property type="entry name" value="GlmS/AgaS_SIS"/>
</dbReference>
<evidence type="ECO:0000256" key="6">
    <source>
        <dbReference type="ARBA" id="ARBA00022737"/>
    </source>
</evidence>
<dbReference type="EMBL" id="PGXC01000013">
    <property type="protein sequence ID" value="PKK89709.1"/>
    <property type="molecule type" value="Genomic_DNA"/>
</dbReference>
<evidence type="ECO:0000313" key="10">
    <source>
        <dbReference type="EMBL" id="PKK89709.1"/>
    </source>
</evidence>
<dbReference type="PROSITE" id="PS51278">
    <property type="entry name" value="GATASE_TYPE_2"/>
    <property type="match status" value="1"/>
</dbReference>
<evidence type="ECO:0000256" key="2">
    <source>
        <dbReference type="ARBA" id="ARBA00012916"/>
    </source>
</evidence>
<dbReference type="AlphaFoldDB" id="A0A2N1PMZ2"/>
<dbReference type="PANTHER" id="PTHR10937">
    <property type="entry name" value="GLUCOSAMINE--FRUCTOSE-6-PHOSPHATE AMINOTRANSFERASE, ISOMERIZING"/>
    <property type="match status" value="1"/>
</dbReference>
<reference evidence="10 11" key="1">
    <citation type="journal article" date="2017" name="ISME J.">
        <title>Potential for microbial H2 and metal transformations associated with novel bacteria and archaea in deep terrestrial subsurface sediments.</title>
        <authorList>
            <person name="Hernsdorf A.W."/>
            <person name="Amano Y."/>
            <person name="Miyakawa K."/>
            <person name="Ise K."/>
            <person name="Suzuki Y."/>
            <person name="Anantharaman K."/>
            <person name="Probst A."/>
            <person name="Burstein D."/>
            <person name="Thomas B.C."/>
            <person name="Banfield J.F."/>
        </authorList>
    </citation>
    <scope>NUCLEOTIDE SEQUENCE [LARGE SCALE GENOMIC DNA]</scope>
    <source>
        <strain evidence="10">HGW-Wallbacteria-1</strain>
    </source>
</reference>
<dbReference type="GO" id="GO:0006487">
    <property type="term" value="P:protein N-linked glycosylation"/>
    <property type="evidence" value="ECO:0007669"/>
    <property type="project" value="TreeGrafter"/>
</dbReference>
<dbReference type="GO" id="GO:0004360">
    <property type="term" value="F:glutamine-fructose-6-phosphate transaminase (isomerizing) activity"/>
    <property type="evidence" value="ECO:0007669"/>
    <property type="project" value="UniProtKB-EC"/>
</dbReference>
<gene>
    <name evidence="10" type="ORF">CVV64_12960</name>
</gene>
<dbReference type="GO" id="GO:0006047">
    <property type="term" value="P:UDP-N-acetylglucosamine metabolic process"/>
    <property type="evidence" value="ECO:0007669"/>
    <property type="project" value="TreeGrafter"/>
</dbReference>
<sequence length="888" mass="98505">MCGVIGFMSANDRRDMGSVATRLLRMLEYRGYDSTGAVIQDSMGEFELRKDVGSPTNVCQRMAINEMEGMIFCGQVRWATFGTVTRANAQPHVVACRELIYGAHNGNITNCDQLKKWLVSEDHQVLSDNDGEMLVHTVEHYFALELSRAGETAMGKPGNPPAGEGRVLRIRAFEAAIIRAASRMTGSFAAVVVDPVTSTMCCIKAGSSLYMGKGFDPVHGPFIMTSSDLASVLSMTKILLPIREKEFAIFDANECRIMDIRTGKVLDRQPVRSNLKVEETKLRPPFRYFMEQEIFAQAEATERLVRLFTGQSPLLDFARELLAAEPDTVKNIKHVVQNLSEVTDLAELRERAAIFAGSQPARRLCELARSHDNRLGQTSESQNGANGDKTGVKGVDSHVFESAMATFLDELRSLDGPEMEKLPLEILDAIFLLDQVSDVNDRISMFVERMVKAYEFGSSVYLLACGTSSHAAKAATLFFDRIAGINLIPVLPGEFRSQYGNSIRDRDVIIGISQSGETKDLIDVFNMVAEKGRDVTLISIVNNTNSSLAQEKSELYIPLFCGPEIAVPATKSFTNQLLVLYILALKLAERLTSIGIRRIDSQRVGQCSDLLFRIPGLIRETLAKCADPVESVANDLFMAPSIHVLATGLLGIAREGALKIREVVLNHTEGFEGSEFKHGPNTILGVNTIFGLDSVVSLMDRIQSSLESAFESPEGRNISGTRAARLFRAVTEFAFRDIEPKDLSVSEKIIFDRMMKETDFFESLYCNYPLIFVTGPSERDVNLTISQINTHKIRGTDVFIIAEENENLHDSMSKVPETRYKDRYRSGYITLPATGDDFAVVFTSTIALQLLAFRMSLLKLQWLDRLEIMDHGVHPDSPKNVSKSITVD</sequence>
<dbReference type="Gene3D" id="3.40.50.10490">
    <property type="entry name" value="Glucose-6-phosphate isomerase like protein, domain 1"/>
    <property type="match status" value="3"/>
</dbReference>
<dbReference type="InterPro" id="IPR029055">
    <property type="entry name" value="Ntn_hydrolases_N"/>
</dbReference>
<evidence type="ECO:0000256" key="4">
    <source>
        <dbReference type="ARBA" id="ARBA00022576"/>
    </source>
</evidence>
<dbReference type="InterPro" id="IPR046348">
    <property type="entry name" value="SIS_dom_sf"/>
</dbReference>
<comment type="catalytic activity">
    <reaction evidence="1">
        <text>D-fructose 6-phosphate + L-glutamine = D-glucosamine 6-phosphate + L-glutamate</text>
        <dbReference type="Rhea" id="RHEA:13237"/>
        <dbReference type="ChEBI" id="CHEBI:29985"/>
        <dbReference type="ChEBI" id="CHEBI:58359"/>
        <dbReference type="ChEBI" id="CHEBI:58725"/>
        <dbReference type="ChEBI" id="CHEBI:61527"/>
        <dbReference type="EC" id="2.6.1.16"/>
    </reaction>
</comment>
<accession>A0A2N1PMZ2</accession>
<organism evidence="10 11">
    <name type="scientific">Candidatus Wallbacteria bacterium HGW-Wallbacteria-1</name>
    <dbReference type="NCBI Taxonomy" id="2013854"/>
    <lineage>
        <taxon>Bacteria</taxon>
        <taxon>Candidatus Walliibacteriota</taxon>
    </lineage>
</organism>
<evidence type="ECO:0000256" key="7">
    <source>
        <dbReference type="ARBA" id="ARBA00022962"/>
    </source>
</evidence>
<dbReference type="Pfam" id="PF01380">
    <property type="entry name" value="SIS"/>
    <property type="match status" value="1"/>
</dbReference>
<feature type="domain" description="Glutamine amidotransferase type-2" evidence="8">
    <location>
        <begin position="2"/>
        <end position="253"/>
    </location>
</feature>
<evidence type="ECO:0000259" key="9">
    <source>
        <dbReference type="PROSITE" id="PS51464"/>
    </source>
</evidence>
<dbReference type="CDD" id="cd05008">
    <property type="entry name" value="SIS_GlmS_GlmD_1"/>
    <property type="match status" value="1"/>
</dbReference>
<evidence type="ECO:0000256" key="3">
    <source>
        <dbReference type="ARBA" id="ARBA00016090"/>
    </source>
</evidence>
<evidence type="ECO:0000256" key="1">
    <source>
        <dbReference type="ARBA" id="ARBA00001031"/>
    </source>
</evidence>